<dbReference type="InterPro" id="IPR002035">
    <property type="entry name" value="VWF_A"/>
</dbReference>
<evidence type="ECO:0000313" key="2">
    <source>
        <dbReference type="EMBL" id="HGZ79050.1"/>
    </source>
</evidence>
<dbReference type="PROSITE" id="PS50234">
    <property type="entry name" value="VWFA"/>
    <property type="match status" value="1"/>
</dbReference>
<reference evidence="2" key="1">
    <citation type="journal article" date="2020" name="mSystems">
        <title>Genome- and Community-Level Interaction Insights into Carbon Utilization and Element Cycling Functions of Hydrothermarchaeota in Hydrothermal Sediment.</title>
        <authorList>
            <person name="Zhou Z."/>
            <person name="Liu Y."/>
            <person name="Xu W."/>
            <person name="Pan J."/>
            <person name="Luo Z.H."/>
            <person name="Li M."/>
        </authorList>
    </citation>
    <scope>NUCLEOTIDE SEQUENCE [LARGE SCALE GENOMIC DNA]</scope>
    <source>
        <strain evidence="2">SpSt-86</strain>
    </source>
</reference>
<dbReference type="EMBL" id="DTKQ01000029">
    <property type="protein sequence ID" value="HGZ79050.1"/>
    <property type="molecule type" value="Genomic_DNA"/>
</dbReference>
<name>A0A832I7M5_9THEM</name>
<dbReference type="InterPro" id="IPR036465">
    <property type="entry name" value="vWFA_dom_sf"/>
</dbReference>
<gene>
    <name evidence="2" type="ORF">ENW55_03595</name>
</gene>
<dbReference type="AlphaFoldDB" id="A0A832I7M5"/>
<dbReference type="CDD" id="cd00198">
    <property type="entry name" value="vWFA"/>
    <property type="match status" value="1"/>
</dbReference>
<accession>A0A832I7M5</accession>
<dbReference type="SUPFAM" id="SSF53300">
    <property type="entry name" value="vWA-like"/>
    <property type="match status" value="1"/>
</dbReference>
<evidence type="ECO:0000259" key="1">
    <source>
        <dbReference type="PROSITE" id="PS50234"/>
    </source>
</evidence>
<dbReference type="InterPro" id="IPR051266">
    <property type="entry name" value="CLCR"/>
</dbReference>
<dbReference type="SMART" id="SM00327">
    <property type="entry name" value="VWA"/>
    <property type="match status" value="1"/>
</dbReference>
<sequence>MSKFGKLNLNYKLMKPFINAASESDTENYILFEVSTDEELKKEEVRTVAIDFCLVLDVSGSMREPFEGGMTKLDAAVKAAEHLYDFIGEKDTISVVLYDSQPYVVLSRAKLTSKSDYEHILRKAYNYGGSTNISAALAQARQILKASTDSLKRVIFLTDGLPTVDTEQDGIREGLLLAQDGVVITALGIGRDFNYNFIQELTKPSRGTTDHLKTPNEAISIFAKAFKSAKSTVVSDVELTLQFSEKVRVGEYYRVVPETTYYGKCEMDNNRTVKLKIDDIEYNRLYKYLFQIIVPKLKTPYEGKFRIATAKISYSILALNQKQEHTIDIVIEHTHDVQKYSSELQTLRETVMRCQINKLFVKLDEAVKKGDKKSIASILEELIEKTRELGEIQLEERCLKMKEDYIARGIISNEDLIRLGNESTKVNGDGTMDMPDFSSVFSSSK</sequence>
<dbReference type="Pfam" id="PF13519">
    <property type="entry name" value="VWA_2"/>
    <property type="match status" value="1"/>
</dbReference>
<dbReference type="PANTHER" id="PTHR10579:SF43">
    <property type="entry name" value="ZINC FINGER (C3HC4-TYPE RING FINGER) FAMILY PROTEIN"/>
    <property type="match status" value="1"/>
</dbReference>
<protein>
    <submittedName>
        <fullName evidence="2">VWA domain-containing protein</fullName>
    </submittedName>
</protein>
<feature type="domain" description="VWFA" evidence="1">
    <location>
        <begin position="51"/>
        <end position="247"/>
    </location>
</feature>
<organism evidence="2">
    <name type="scientific">Pseudothermotoga hypogea</name>
    <dbReference type="NCBI Taxonomy" id="57487"/>
    <lineage>
        <taxon>Bacteria</taxon>
        <taxon>Thermotogati</taxon>
        <taxon>Thermotogota</taxon>
        <taxon>Thermotogae</taxon>
        <taxon>Thermotogales</taxon>
        <taxon>Thermotogaceae</taxon>
        <taxon>Pseudothermotoga</taxon>
    </lineage>
</organism>
<comment type="caution">
    <text evidence="2">The sequence shown here is derived from an EMBL/GenBank/DDBJ whole genome shotgun (WGS) entry which is preliminary data.</text>
</comment>
<proteinExistence type="predicted"/>
<dbReference type="Gene3D" id="3.40.50.410">
    <property type="entry name" value="von Willebrand factor, type A domain"/>
    <property type="match status" value="1"/>
</dbReference>
<dbReference type="PANTHER" id="PTHR10579">
    <property type="entry name" value="CALCIUM-ACTIVATED CHLORIDE CHANNEL REGULATOR"/>
    <property type="match status" value="1"/>
</dbReference>